<dbReference type="InterPro" id="IPR017437">
    <property type="entry name" value="ATP-NAD_kinase_PpnK-typ_C"/>
</dbReference>
<evidence type="ECO:0000313" key="5">
    <source>
        <dbReference type="EMBL" id="OIR13488.1"/>
    </source>
</evidence>
<gene>
    <name evidence="5" type="primary">nadK_3</name>
    <name evidence="5" type="ORF">GALL_53040</name>
</gene>
<dbReference type="HAMAP" id="MF_00361">
    <property type="entry name" value="NAD_kinase"/>
    <property type="match status" value="1"/>
</dbReference>
<sequence length="283" mass="30649">MNPLRRIAFVINSGKSGAPELAADLLQVAEESGVDTRMNARFPLEPGYLKDCDACCVIGGDGTLLGVAAEAAREQVPIIGVNRGSLGFLTTYSSEEARHHFKDILEGRYRMAHRSMLTCSAGCERSEFALNDVVVKDEVNSRLVRLEVFAGDELVTQYVCDGLIFSTPTGSTAYNLSAGGPLIHPEADVIAMTPICPHTLSNRSIIFRPDVTLRVFNRTPRAKIQVSVDGQRTVVPCSDGPLEIGLCAGRLPLIQRADYSHFSVVRAKLGWSGSMNTQPGAWI</sequence>
<keyword evidence="3" id="KW-0521">NADP</keyword>
<evidence type="ECO:0000256" key="2">
    <source>
        <dbReference type="ARBA" id="ARBA00022777"/>
    </source>
</evidence>
<name>A0A1J5TB62_9ZZZZ</name>
<dbReference type="Gene3D" id="2.60.200.30">
    <property type="entry name" value="Probable inorganic polyphosphate/atp-NAD kinase, domain 2"/>
    <property type="match status" value="1"/>
</dbReference>
<dbReference type="GO" id="GO:0003951">
    <property type="term" value="F:NAD+ kinase activity"/>
    <property type="evidence" value="ECO:0007669"/>
    <property type="project" value="UniProtKB-EC"/>
</dbReference>
<dbReference type="GO" id="GO:0006741">
    <property type="term" value="P:NADP+ biosynthetic process"/>
    <property type="evidence" value="ECO:0007669"/>
    <property type="project" value="InterPro"/>
</dbReference>
<evidence type="ECO:0000256" key="4">
    <source>
        <dbReference type="ARBA" id="ARBA00023027"/>
    </source>
</evidence>
<reference evidence="5" key="1">
    <citation type="submission" date="2016-10" db="EMBL/GenBank/DDBJ databases">
        <title>Sequence of Gallionella enrichment culture.</title>
        <authorList>
            <person name="Poehlein A."/>
            <person name="Muehling M."/>
            <person name="Daniel R."/>
        </authorList>
    </citation>
    <scope>NUCLEOTIDE SEQUENCE</scope>
</reference>
<dbReference type="PANTHER" id="PTHR20275:SF0">
    <property type="entry name" value="NAD KINASE"/>
    <property type="match status" value="1"/>
</dbReference>
<protein>
    <submittedName>
        <fullName evidence="5">NAD kinase</fullName>
        <ecNumber evidence="5">2.7.1.23</ecNumber>
    </submittedName>
</protein>
<dbReference type="PANTHER" id="PTHR20275">
    <property type="entry name" value="NAD KINASE"/>
    <property type="match status" value="1"/>
</dbReference>
<dbReference type="Pfam" id="PF20143">
    <property type="entry name" value="NAD_kinase_C"/>
    <property type="match status" value="1"/>
</dbReference>
<proteinExistence type="inferred from homology"/>
<dbReference type="EMBL" id="MLJW01000014">
    <property type="protein sequence ID" value="OIR13488.1"/>
    <property type="molecule type" value="Genomic_DNA"/>
</dbReference>
<keyword evidence="1 5" id="KW-0808">Transferase</keyword>
<dbReference type="GO" id="GO:0019674">
    <property type="term" value="P:NAD+ metabolic process"/>
    <property type="evidence" value="ECO:0007669"/>
    <property type="project" value="InterPro"/>
</dbReference>
<evidence type="ECO:0000256" key="1">
    <source>
        <dbReference type="ARBA" id="ARBA00022679"/>
    </source>
</evidence>
<dbReference type="EC" id="2.7.1.23" evidence="5"/>
<dbReference type="AlphaFoldDB" id="A0A1J5TB62"/>
<keyword evidence="4" id="KW-0520">NAD</keyword>
<dbReference type="Pfam" id="PF01513">
    <property type="entry name" value="NAD_kinase"/>
    <property type="match status" value="1"/>
</dbReference>
<organism evidence="5">
    <name type="scientific">mine drainage metagenome</name>
    <dbReference type="NCBI Taxonomy" id="410659"/>
    <lineage>
        <taxon>unclassified sequences</taxon>
        <taxon>metagenomes</taxon>
        <taxon>ecological metagenomes</taxon>
    </lineage>
</organism>
<evidence type="ECO:0000256" key="3">
    <source>
        <dbReference type="ARBA" id="ARBA00022857"/>
    </source>
</evidence>
<dbReference type="Gene3D" id="3.40.50.10330">
    <property type="entry name" value="Probable inorganic polyphosphate/atp-NAD kinase, domain 1"/>
    <property type="match status" value="1"/>
</dbReference>
<keyword evidence="2 5" id="KW-0418">Kinase</keyword>
<dbReference type="InterPro" id="IPR002504">
    <property type="entry name" value="NADK"/>
</dbReference>
<comment type="caution">
    <text evidence="5">The sequence shown here is derived from an EMBL/GenBank/DDBJ whole genome shotgun (WGS) entry which is preliminary data.</text>
</comment>
<dbReference type="InterPro" id="IPR017438">
    <property type="entry name" value="ATP-NAD_kinase_N"/>
</dbReference>
<dbReference type="InterPro" id="IPR016064">
    <property type="entry name" value="NAD/diacylglycerol_kinase_sf"/>
</dbReference>
<accession>A0A1J5TB62</accession>
<dbReference type="SUPFAM" id="SSF111331">
    <property type="entry name" value="NAD kinase/diacylglycerol kinase-like"/>
    <property type="match status" value="1"/>
</dbReference>